<proteinExistence type="predicted"/>
<dbReference type="AlphaFoldDB" id="A0A0F9L237"/>
<reference evidence="1" key="1">
    <citation type="journal article" date="2015" name="Nature">
        <title>Complex archaea that bridge the gap between prokaryotes and eukaryotes.</title>
        <authorList>
            <person name="Spang A."/>
            <person name="Saw J.H."/>
            <person name="Jorgensen S.L."/>
            <person name="Zaremba-Niedzwiedzka K."/>
            <person name="Martijn J."/>
            <person name="Lind A.E."/>
            <person name="van Eijk R."/>
            <person name="Schleper C."/>
            <person name="Guy L."/>
            <person name="Ettema T.J."/>
        </authorList>
    </citation>
    <scope>NUCLEOTIDE SEQUENCE</scope>
</reference>
<gene>
    <name evidence="1" type="ORF">LCGC14_1264650</name>
</gene>
<organism evidence="1">
    <name type="scientific">marine sediment metagenome</name>
    <dbReference type="NCBI Taxonomy" id="412755"/>
    <lineage>
        <taxon>unclassified sequences</taxon>
        <taxon>metagenomes</taxon>
        <taxon>ecological metagenomes</taxon>
    </lineage>
</organism>
<protein>
    <submittedName>
        <fullName evidence="1">Uncharacterized protein</fullName>
    </submittedName>
</protein>
<sequence length="69" mass="8859">MKIKIMVQEAHKLLYFVGYTRFHRRRDKIVAYVHSWCHNMLTIFRWEFKQTDFRAKEFYRIFEEWKELL</sequence>
<dbReference type="EMBL" id="LAZR01007042">
    <property type="protein sequence ID" value="KKM87863.1"/>
    <property type="molecule type" value="Genomic_DNA"/>
</dbReference>
<accession>A0A0F9L237</accession>
<evidence type="ECO:0000313" key="1">
    <source>
        <dbReference type="EMBL" id="KKM87863.1"/>
    </source>
</evidence>
<name>A0A0F9L237_9ZZZZ</name>
<comment type="caution">
    <text evidence="1">The sequence shown here is derived from an EMBL/GenBank/DDBJ whole genome shotgun (WGS) entry which is preliminary data.</text>
</comment>